<reference evidence="3" key="1">
    <citation type="journal article" date="2020" name="Stud. Mycol.">
        <title>101 Dothideomycetes genomes: a test case for predicting lifestyles and emergence of pathogens.</title>
        <authorList>
            <person name="Haridas S."/>
            <person name="Albert R."/>
            <person name="Binder M."/>
            <person name="Bloem J."/>
            <person name="Labutti K."/>
            <person name="Salamov A."/>
            <person name="Andreopoulos B."/>
            <person name="Baker S."/>
            <person name="Barry K."/>
            <person name="Bills G."/>
            <person name="Bluhm B."/>
            <person name="Cannon C."/>
            <person name="Castanera R."/>
            <person name="Culley D."/>
            <person name="Daum C."/>
            <person name="Ezra D."/>
            <person name="Gonzalez J."/>
            <person name="Henrissat B."/>
            <person name="Kuo A."/>
            <person name="Liang C."/>
            <person name="Lipzen A."/>
            <person name="Lutzoni F."/>
            <person name="Magnuson J."/>
            <person name="Mondo S."/>
            <person name="Nolan M."/>
            <person name="Ohm R."/>
            <person name="Pangilinan J."/>
            <person name="Park H.-J."/>
            <person name="Ramirez L."/>
            <person name="Alfaro M."/>
            <person name="Sun H."/>
            <person name="Tritt A."/>
            <person name="Yoshinaga Y."/>
            <person name="Zwiers L.-H."/>
            <person name="Turgeon B."/>
            <person name="Goodwin S."/>
            <person name="Spatafora J."/>
            <person name="Crous P."/>
            <person name="Grigoriev I."/>
        </authorList>
    </citation>
    <scope>NUCLEOTIDE SEQUENCE</scope>
    <source>
        <strain evidence="3">CBS 116435</strain>
    </source>
</reference>
<dbReference type="SUPFAM" id="SSF52047">
    <property type="entry name" value="RNI-like"/>
    <property type="match status" value="1"/>
</dbReference>
<comment type="caution">
    <text evidence="3">The sequence shown here is derived from an EMBL/GenBank/DDBJ whole genome shotgun (WGS) entry which is preliminary data.</text>
</comment>
<dbReference type="OrthoDB" id="5279008at2759"/>
<dbReference type="AlphaFoldDB" id="A0A9P4UUT7"/>
<dbReference type="InterPro" id="IPR001810">
    <property type="entry name" value="F-box_dom"/>
</dbReference>
<dbReference type="EMBL" id="MU003767">
    <property type="protein sequence ID" value="KAF2725460.1"/>
    <property type="molecule type" value="Genomic_DNA"/>
</dbReference>
<feature type="domain" description="F-box" evidence="2">
    <location>
        <begin position="3"/>
        <end position="52"/>
    </location>
</feature>
<evidence type="ECO:0000313" key="4">
    <source>
        <dbReference type="Proteomes" id="UP000799441"/>
    </source>
</evidence>
<keyword evidence="4" id="KW-1185">Reference proteome</keyword>
<dbReference type="InterPro" id="IPR032675">
    <property type="entry name" value="LRR_dom_sf"/>
</dbReference>
<feature type="region of interest" description="Disordered" evidence="1">
    <location>
        <begin position="87"/>
        <end position="107"/>
    </location>
</feature>
<organism evidence="3 4">
    <name type="scientific">Polychaeton citri CBS 116435</name>
    <dbReference type="NCBI Taxonomy" id="1314669"/>
    <lineage>
        <taxon>Eukaryota</taxon>
        <taxon>Fungi</taxon>
        <taxon>Dikarya</taxon>
        <taxon>Ascomycota</taxon>
        <taxon>Pezizomycotina</taxon>
        <taxon>Dothideomycetes</taxon>
        <taxon>Dothideomycetidae</taxon>
        <taxon>Capnodiales</taxon>
        <taxon>Capnodiaceae</taxon>
        <taxon>Polychaeton</taxon>
    </lineage>
</organism>
<dbReference type="PROSITE" id="PS50181">
    <property type="entry name" value="FBOX"/>
    <property type="match status" value="1"/>
</dbReference>
<dbReference type="Gene3D" id="3.80.10.10">
    <property type="entry name" value="Ribonuclease Inhibitor"/>
    <property type="match status" value="1"/>
</dbReference>
<gene>
    <name evidence="3" type="ORF">K431DRAFT_280833</name>
</gene>
<accession>A0A9P4UUT7</accession>
<proteinExistence type="predicted"/>
<sequence length="422" mass="46549">MAATSFSRVPIELVERFAQYLDPSDLMSFRTVCKQADVQTFQTVAQQFFSDLKCSLMGSDIQRLEGISRHEDLRRFVKTLRIEDDSQKHDPWSASEPPPAGSSYIWPRDDGGLVDRSRVSTEGLKTMLAEQRLRPETITFRDYRAEASNLLLFPETSESLDCRIAALEPITVLARNVIGGADLGVVSLDMRNVDIPLSRKSILHSPDIAQGKTQVSLGGPTVKEVMLELLPQHQGQGIGFSTLRSAKLCLTSNIDLYWLEQVLCNAPNLEDLQLSVANLWDHMLPADGLSSNLKQLDLSSATLQTRNVLSVLANSKDSLTGISLRHITLSQGQGSSWRELLSMVGNDYPRLTSFHVMALKEGTTNSTNVNFLGFDKNAVAEENRSGLRAVEKGHAGNRRLTRVQYDGPNAGSVMRSLAAYAG</sequence>
<evidence type="ECO:0000313" key="3">
    <source>
        <dbReference type="EMBL" id="KAF2725460.1"/>
    </source>
</evidence>
<evidence type="ECO:0000259" key="2">
    <source>
        <dbReference type="PROSITE" id="PS50181"/>
    </source>
</evidence>
<protein>
    <recommendedName>
        <fullName evidence="2">F-box domain-containing protein</fullName>
    </recommendedName>
</protein>
<name>A0A9P4UUT7_9PEZI</name>
<dbReference type="Proteomes" id="UP000799441">
    <property type="component" value="Unassembled WGS sequence"/>
</dbReference>
<evidence type="ECO:0000256" key="1">
    <source>
        <dbReference type="SAM" id="MobiDB-lite"/>
    </source>
</evidence>